<organism evidence="2 3">
    <name type="scientific">Bifidobacterium pseudolongum subsp. globosum</name>
    <dbReference type="NCBI Taxonomy" id="1690"/>
    <lineage>
        <taxon>Bacteria</taxon>
        <taxon>Bacillati</taxon>
        <taxon>Actinomycetota</taxon>
        <taxon>Actinomycetes</taxon>
        <taxon>Bifidobacteriales</taxon>
        <taxon>Bifidobacteriaceae</taxon>
        <taxon>Bifidobacterium</taxon>
    </lineage>
</organism>
<evidence type="ECO:0000313" key="3">
    <source>
        <dbReference type="Proteomes" id="UP000233722"/>
    </source>
</evidence>
<name>A0A2N3QN75_9BIFI</name>
<accession>A0A2N3QN75</accession>
<dbReference type="Pfam" id="PF10547">
    <property type="entry name" value="P22_AR_N"/>
    <property type="match status" value="1"/>
</dbReference>
<reference evidence="2 3" key="1">
    <citation type="submission" date="2017-10" db="EMBL/GenBank/DDBJ databases">
        <title>Bifidobacterium genomics.</title>
        <authorList>
            <person name="Lugli G.A."/>
            <person name="Milani C."/>
            <person name="Mancabelli L."/>
        </authorList>
    </citation>
    <scope>NUCLEOTIDE SEQUENCE [LARGE SCALE GENOMIC DNA]</scope>
    <source>
        <strain evidence="2 3">1747B</strain>
    </source>
</reference>
<dbReference type="AlphaFoldDB" id="A0A2N3QN75"/>
<dbReference type="RefSeq" id="WP_101431186.1">
    <property type="nucleotide sequence ID" value="NZ_PCHA01000038.1"/>
</dbReference>
<proteinExistence type="predicted"/>
<dbReference type="EMBL" id="PCHA01000038">
    <property type="protein sequence ID" value="PKU93137.1"/>
    <property type="molecule type" value="Genomic_DNA"/>
</dbReference>
<gene>
    <name evidence="2" type="ORF">CQR45_1807</name>
</gene>
<feature type="domain" description="Antirepressor protein ant N-terminal" evidence="1">
    <location>
        <begin position="8"/>
        <end position="117"/>
    </location>
</feature>
<comment type="caution">
    <text evidence="2">The sequence shown here is derived from an EMBL/GenBank/DDBJ whole genome shotgun (WGS) entry which is preliminary data.</text>
</comment>
<evidence type="ECO:0000259" key="1">
    <source>
        <dbReference type="Pfam" id="PF10547"/>
    </source>
</evidence>
<dbReference type="Proteomes" id="UP000233722">
    <property type="component" value="Unassembled WGS sequence"/>
</dbReference>
<sequence>MTSTTLTEIPFHSQFIPAFQNEDGEAYVALKPICENMGIDFNGQYQRLKRAEWATMCMTHTVGADGKTRDMVTIDRQTFAMWLATIDTPRIKDEDAKRLVVLYQQEAAKVLERHFFGTRQRNTEDERLLREMVAVSARLEETLRKLTDVLATIGAATADGPTPIQSVRTLPSAYTLTERWYLQQIKEHGYAIPGDCPFPDPMTAHKAMIQRFGLQTSTKRVHVAGQERKVVRRVLLPTGLTPII</sequence>
<evidence type="ECO:0000313" key="2">
    <source>
        <dbReference type="EMBL" id="PKU93137.1"/>
    </source>
</evidence>
<dbReference type="PRINTS" id="PR01994">
    <property type="entry name" value="ANTIREPRESSR"/>
</dbReference>
<protein>
    <submittedName>
        <fullName evidence="2">Antirepressor</fullName>
    </submittedName>
</protein>
<dbReference type="InterPro" id="IPR018875">
    <property type="entry name" value="Antirepressor_Ant_N"/>
</dbReference>